<name>A0A2S7Y722_BEABA</name>
<organism evidence="7 8">
    <name type="scientific">Beauveria bassiana</name>
    <name type="common">White muscardine disease fungus</name>
    <name type="synonym">Tritirachium shiotae</name>
    <dbReference type="NCBI Taxonomy" id="176275"/>
    <lineage>
        <taxon>Eukaryota</taxon>
        <taxon>Fungi</taxon>
        <taxon>Dikarya</taxon>
        <taxon>Ascomycota</taxon>
        <taxon>Pezizomycotina</taxon>
        <taxon>Sordariomycetes</taxon>
        <taxon>Hypocreomycetidae</taxon>
        <taxon>Hypocreales</taxon>
        <taxon>Cordycipitaceae</taxon>
        <taxon>Beauveria</taxon>
    </lineage>
</organism>
<evidence type="ECO:0000256" key="5">
    <source>
        <dbReference type="ARBA" id="ARBA00023002"/>
    </source>
</evidence>
<dbReference type="PRINTS" id="PR00370">
    <property type="entry name" value="FMOXYGENASE"/>
</dbReference>
<dbReference type="Pfam" id="PF00743">
    <property type="entry name" value="FMO-like"/>
    <property type="match status" value="2"/>
</dbReference>
<keyword evidence="3" id="KW-0274">FAD</keyword>
<comment type="caution">
    <text evidence="7">The sequence shown here is derived from an EMBL/GenBank/DDBJ whole genome shotgun (WGS) entry which is preliminary data.</text>
</comment>
<dbReference type="EMBL" id="JRHA01000003">
    <property type="protein sequence ID" value="PQK11950.1"/>
    <property type="molecule type" value="Genomic_DNA"/>
</dbReference>
<dbReference type="GO" id="GO:0050661">
    <property type="term" value="F:NADP binding"/>
    <property type="evidence" value="ECO:0007669"/>
    <property type="project" value="InterPro"/>
</dbReference>
<dbReference type="SUPFAM" id="SSF51905">
    <property type="entry name" value="FAD/NAD(P)-binding domain"/>
    <property type="match status" value="2"/>
</dbReference>
<gene>
    <name evidence="7" type="ORF">BB8028_0003g05700</name>
</gene>
<dbReference type="Gene3D" id="3.50.50.60">
    <property type="entry name" value="FAD/NAD(P)-binding domain"/>
    <property type="match status" value="3"/>
</dbReference>
<dbReference type="InterPro" id="IPR020946">
    <property type="entry name" value="Flavin_mOase-like"/>
</dbReference>
<dbReference type="GO" id="GO:0050660">
    <property type="term" value="F:flavin adenine dinucleotide binding"/>
    <property type="evidence" value="ECO:0007669"/>
    <property type="project" value="InterPro"/>
</dbReference>
<proteinExistence type="inferred from homology"/>
<keyword evidence="6" id="KW-0175">Coiled coil</keyword>
<dbReference type="PROSITE" id="PS00895">
    <property type="entry name" value="3_HYDROXYISOBUT_DH"/>
    <property type="match status" value="1"/>
</dbReference>
<dbReference type="PIRSF" id="PIRSF000332">
    <property type="entry name" value="FMO"/>
    <property type="match status" value="1"/>
</dbReference>
<dbReference type="OrthoDB" id="66881at2759"/>
<keyword evidence="2" id="KW-0285">Flavoprotein</keyword>
<evidence type="ECO:0000256" key="2">
    <source>
        <dbReference type="ARBA" id="ARBA00022630"/>
    </source>
</evidence>
<evidence type="ECO:0000256" key="6">
    <source>
        <dbReference type="SAM" id="Coils"/>
    </source>
</evidence>
<comment type="similarity">
    <text evidence="1">Belongs to the FMO family.</text>
</comment>
<dbReference type="InterPro" id="IPR000960">
    <property type="entry name" value="Flavin_mOase"/>
</dbReference>
<dbReference type="Proteomes" id="UP000237441">
    <property type="component" value="Unassembled WGS sequence"/>
</dbReference>
<evidence type="ECO:0000313" key="7">
    <source>
        <dbReference type="EMBL" id="PQK11950.1"/>
    </source>
</evidence>
<protein>
    <submittedName>
        <fullName evidence="7">Uncharacterized protein</fullName>
    </submittedName>
</protein>
<dbReference type="InterPro" id="IPR050346">
    <property type="entry name" value="FMO-like"/>
</dbReference>
<evidence type="ECO:0000256" key="1">
    <source>
        <dbReference type="ARBA" id="ARBA00009183"/>
    </source>
</evidence>
<keyword evidence="4" id="KW-0521">NADP</keyword>
<feature type="coiled-coil region" evidence="6">
    <location>
        <begin position="532"/>
        <end position="559"/>
    </location>
</feature>
<evidence type="ECO:0000313" key="8">
    <source>
        <dbReference type="Proteomes" id="UP000237441"/>
    </source>
</evidence>
<evidence type="ECO:0000256" key="3">
    <source>
        <dbReference type="ARBA" id="ARBA00022827"/>
    </source>
</evidence>
<sequence length="561" mass="62712">MKEVQEKTTVAVVGLGGMGIAAVKNLIEEGFEVTGFDKSPYYGGLWHFTEDKETLSILECKPTFFNDPHKPTYPLNEQVTWLLHPVASPNTLLQMCYTDFPFPEDTPTHCSAGEVQKYIESYVEHFCLAPHFRLNTTVTHISESEETGRWRIDIAGAPSQYFDKVVMATGPHVKATPFRLEGQEAFEGEVMHSQRFKRASDYAGKRVVVLGMGNTSADIANELVGVASKVYLSHNRGAHVLPRDLKGVPATSVLTHRLIRLQSLIDRLFPRLRDLLSGLVLRRMTSTVFGALDPAWGLLPAPPATVTNPIINDALIPHLRSGALLSVPGIRRLVGPSAIELVSGAIIHADVVVCCVGYQNNYHDILSPRVDPTRHRSAVWDAAPGARGRPLPRLYQNVFSLDRPDSLAFVGCAWFATGALTVGDLASMCIAQVWRGRSRLPPAETMEAWMDAQEGYVARLARRGTVVPATVDMRAWLVWADETAGMGVERRVGRWCGWESWAFWWRERRLHAMIETGVFTSVVWRLFPGSKRKAWEGARREIERLNERHEEKLAAYKRSHS</sequence>
<evidence type="ECO:0000256" key="4">
    <source>
        <dbReference type="ARBA" id="ARBA00022857"/>
    </source>
</evidence>
<dbReference type="AlphaFoldDB" id="A0A2S7Y722"/>
<accession>A0A2S7Y722</accession>
<dbReference type="InterPro" id="IPR002204">
    <property type="entry name" value="3-OH-isobutyrate_DH-rel_CS"/>
</dbReference>
<reference evidence="7 8" key="1">
    <citation type="submission" date="2016-07" db="EMBL/GenBank/DDBJ databases">
        <title>Comparative genomics of the entomopathogenic fungus Beauveria bassiana.</title>
        <authorList>
            <person name="Valero Jimenez C.A."/>
            <person name="Zwaan B.J."/>
            <person name="Van Kan J.A."/>
            <person name="Takken W."/>
            <person name="Debets A.J."/>
            <person name="Schoustra S.E."/>
            <person name="Koenraadt C.J."/>
        </authorList>
    </citation>
    <scope>NUCLEOTIDE SEQUENCE [LARGE SCALE GENOMIC DNA]</scope>
    <source>
        <strain evidence="7 8">ARSEF 8028</strain>
    </source>
</reference>
<dbReference type="GO" id="GO:0004499">
    <property type="term" value="F:N,N-dimethylaniline monooxygenase activity"/>
    <property type="evidence" value="ECO:0007669"/>
    <property type="project" value="InterPro"/>
</dbReference>
<dbReference type="InterPro" id="IPR036188">
    <property type="entry name" value="FAD/NAD-bd_sf"/>
</dbReference>
<dbReference type="PANTHER" id="PTHR23023">
    <property type="entry name" value="DIMETHYLANILINE MONOOXYGENASE"/>
    <property type="match status" value="1"/>
</dbReference>
<keyword evidence="5" id="KW-0560">Oxidoreductase</keyword>